<gene>
    <name evidence="9" type="ORF">GGX14DRAFT_505680</name>
</gene>
<evidence type="ECO:0000256" key="6">
    <source>
        <dbReference type="PIRSR" id="PIRSR000097-3"/>
    </source>
</evidence>
<dbReference type="PRINTS" id="PR00069">
    <property type="entry name" value="ALDKETRDTASE"/>
</dbReference>
<evidence type="ECO:0000256" key="5">
    <source>
        <dbReference type="PIRSR" id="PIRSR000097-2"/>
    </source>
</evidence>
<feature type="domain" description="NADP-dependent oxidoreductase" evidence="8">
    <location>
        <begin position="17"/>
        <end position="129"/>
    </location>
</feature>
<keyword evidence="10" id="KW-1185">Reference proteome</keyword>
<name>A0AAD6UWU1_9AGAR</name>
<evidence type="ECO:0000256" key="3">
    <source>
        <dbReference type="ARBA" id="ARBA00023002"/>
    </source>
</evidence>
<protein>
    <submittedName>
        <fullName evidence="9">NADP-dependent oxidoreductase domain-containing protein</fullName>
    </submittedName>
</protein>
<evidence type="ECO:0000256" key="2">
    <source>
        <dbReference type="ARBA" id="ARBA00022857"/>
    </source>
</evidence>
<feature type="site" description="Lowers pKa of active site Tyr" evidence="6">
    <location>
        <position position="76"/>
    </location>
</feature>
<keyword evidence="3" id="KW-0560">Oxidoreductase</keyword>
<keyword evidence="7" id="KW-0812">Transmembrane</keyword>
<evidence type="ECO:0000256" key="4">
    <source>
        <dbReference type="PIRSR" id="PIRSR000097-1"/>
    </source>
</evidence>
<evidence type="ECO:0000259" key="8">
    <source>
        <dbReference type="Pfam" id="PF00248"/>
    </source>
</evidence>
<evidence type="ECO:0000256" key="1">
    <source>
        <dbReference type="ARBA" id="ARBA00007905"/>
    </source>
</evidence>
<feature type="transmembrane region" description="Helical" evidence="7">
    <location>
        <begin position="299"/>
        <end position="318"/>
    </location>
</feature>
<evidence type="ECO:0000256" key="7">
    <source>
        <dbReference type="SAM" id="Phobius"/>
    </source>
</evidence>
<keyword evidence="7" id="KW-0472">Membrane</keyword>
<proteinExistence type="inferred from homology"/>
<feature type="active site" description="Proton donor" evidence="4">
    <location>
        <position position="51"/>
    </location>
</feature>
<dbReference type="InterPro" id="IPR036812">
    <property type="entry name" value="NAD(P)_OxRdtase_dom_sf"/>
</dbReference>
<feature type="domain" description="NADP-dependent oxidoreductase" evidence="8">
    <location>
        <begin position="145"/>
        <end position="277"/>
    </location>
</feature>
<dbReference type="EMBL" id="JARJCW010000104">
    <property type="protein sequence ID" value="KAJ7193775.1"/>
    <property type="molecule type" value="Genomic_DNA"/>
</dbReference>
<sequence length="320" mass="34373">MPFGTLPLNDGKKIPAIAFGTGSIYKHTDVTRYVQQALDAGFEHIDTAQVYDTEEYVGNVIRDSGLARSDLYITTKYAIGDVRTAIENSLKNLGLEFVDLYLIHGPGVGVGNVWKEFESIQKDGLAKCVVHICGHHVLCILALGRSIGVSNHTLPQLQHLVQTATVWPAVNQVQLHPYSYAENKALLEWAAQHGIVIEAYGSLSSITTFPGGPVDAPVAAAAARLGISPTQVLFAWVRAKGAVIVTTTSSKQRLEEYLAVGDLPPLSAVDVAAIDAAGARGPPTRLRIALASASANMRIAAVLALLFVLLIRLHLLVWRD</sequence>
<reference evidence="9" key="1">
    <citation type="submission" date="2023-03" db="EMBL/GenBank/DDBJ databases">
        <title>Massive genome expansion in bonnet fungi (Mycena s.s.) driven by repeated elements and novel gene families across ecological guilds.</title>
        <authorList>
            <consortium name="Lawrence Berkeley National Laboratory"/>
            <person name="Harder C.B."/>
            <person name="Miyauchi S."/>
            <person name="Viragh M."/>
            <person name="Kuo A."/>
            <person name="Thoen E."/>
            <person name="Andreopoulos B."/>
            <person name="Lu D."/>
            <person name="Skrede I."/>
            <person name="Drula E."/>
            <person name="Henrissat B."/>
            <person name="Morin E."/>
            <person name="Kohler A."/>
            <person name="Barry K."/>
            <person name="LaButti K."/>
            <person name="Morin E."/>
            <person name="Salamov A."/>
            <person name="Lipzen A."/>
            <person name="Mereny Z."/>
            <person name="Hegedus B."/>
            <person name="Baldrian P."/>
            <person name="Stursova M."/>
            <person name="Weitz H."/>
            <person name="Taylor A."/>
            <person name="Grigoriev I.V."/>
            <person name="Nagy L.G."/>
            <person name="Martin F."/>
            <person name="Kauserud H."/>
        </authorList>
    </citation>
    <scope>NUCLEOTIDE SEQUENCE</scope>
    <source>
        <strain evidence="9">9144</strain>
    </source>
</reference>
<dbReference type="PIRSF" id="PIRSF000097">
    <property type="entry name" value="AKR"/>
    <property type="match status" value="1"/>
</dbReference>
<comment type="caution">
    <text evidence="9">The sequence shown here is derived from an EMBL/GenBank/DDBJ whole genome shotgun (WGS) entry which is preliminary data.</text>
</comment>
<dbReference type="SUPFAM" id="SSF51430">
    <property type="entry name" value="NAD(P)-linked oxidoreductase"/>
    <property type="match status" value="1"/>
</dbReference>
<dbReference type="InterPro" id="IPR023210">
    <property type="entry name" value="NADP_OxRdtase_dom"/>
</dbReference>
<dbReference type="Proteomes" id="UP001219525">
    <property type="component" value="Unassembled WGS sequence"/>
</dbReference>
<accession>A0AAD6UWU1</accession>
<organism evidence="9 10">
    <name type="scientific">Mycena pura</name>
    <dbReference type="NCBI Taxonomy" id="153505"/>
    <lineage>
        <taxon>Eukaryota</taxon>
        <taxon>Fungi</taxon>
        <taxon>Dikarya</taxon>
        <taxon>Basidiomycota</taxon>
        <taxon>Agaricomycotina</taxon>
        <taxon>Agaricomycetes</taxon>
        <taxon>Agaricomycetidae</taxon>
        <taxon>Agaricales</taxon>
        <taxon>Marasmiineae</taxon>
        <taxon>Mycenaceae</taxon>
        <taxon>Mycena</taxon>
    </lineage>
</organism>
<dbReference type="AlphaFoldDB" id="A0AAD6UWU1"/>
<evidence type="ECO:0000313" key="10">
    <source>
        <dbReference type="Proteomes" id="UP001219525"/>
    </source>
</evidence>
<evidence type="ECO:0000313" key="9">
    <source>
        <dbReference type="EMBL" id="KAJ7193775.1"/>
    </source>
</evidence>
<keyword evidence="2" id="KW-0521">NADP</keyword>
<dbReference type="GO" id="GO:0016616">
    <property type="term" value="F:oxidoreductase activity, acting on the CH-OH group of donors, NAD or NADP as acceptor"/>
    <property type="evidence" value="ECO:0007669"/>
    <property type="project" value="UniProtKB-ARBA"/>
</dbReference>
<comment type="similarity">
    <text evidence="1">Belongs to the aldo/keto reductase family.</text>
</comment>
<keyword evidence="7" id="KW-1133">Transmembrane helix</keyword>
<dbReference type="PANTHER" id="PTHR43827:SF3">
    <property type="entry name" value="NADP-DEPENDENT OXIDOREDUCTASE DOMAIN-CONTAINING PROTEIN"/>
    <property type="match status" value="1"/>
</dbReference>
<dbReference type="InterPro" id="IPR020471">
    <property type="entry name" value="AKR"/>
</dbReference>
<dbReference type="PANTHER" id="PTHR43827">
    <property type="entry name" value="2,5-DIKETO-D-GLUCONIC ACID REDUCTASE"/>
    <property type="match status" value="1"/>
</dbReference>
<dbReference type="Pfam" id="PF00248">
    <property type="entry name" value="Aldo_ket_red"/>
    <property type="match status" value="2"/>
</dbReference>
<dbReference type="Gene3D" id="3.20.20.100">
    <property type="entry name" value="NADP-dependent oxidoreductase domain"/>
    <property type="match status" value="1"/>
</dbReference>
<feature type="binding site" evidence="5">
    <location>
        <position position="104"/>
    </location>
    <ligand>
        <name>substrate</name>
    </ligand>
</feature>